<dbReference type="InterPro" id="IPR058533">
    <property type="entry name" value="Cation_efflux_TM"/>
</dbReference>
<evidence type="ECO:0000256" key="2">
    <source>
        <dbReference type="ARBA" id="ARBA00008873"/>
    </source>
</evidence>
<evidence type="ECO:0000313" key="12">
    <source>
        <dbReference type="Proteomes" id="UP000663852"/>
    </source>
</evidence>
<keyword evidence="3" id="KW-0813">Transport</keyword>
<dbReference type="InterPro" id="IPR027470">
    <property type="entry name" value="Cation_efflux_CTD"/>
</dbReference>
<dbReference type="EMBL" id="CAJNOJ010000039">
    <property type="protein sequence ID" value="CAF0926987.1"/>
    <property type="molecule type" value="Genomic_DNA"/>
</dbReference>
<evidence type="ECO:0000256" key="8">
    <source>
        <dbReference type="SAM" id="Phobius"/>
    </source>
</evidence>
<protein>
    <recommendedName>
        <fullName evidence="13">Cation efflux protein cytoplasmic domain-containing protein</fullName>
    </recommendedName>
</protein>
<dbReference type="SUPFAM" id="SSF161111">
    <property type="entry name" value="Cation efflux protein transmembrane domain-like"/>
    <property type="match status" value="1"/>
</dbReference>
<keyword evidence="6 8" id="KW-0472">Membrane</keyword>
<name>A0A814BJI6_ADIRI</name>
<evidence type="ECO:0000313" key="11">
    <source>
        <dbReference type="EMBL" id="CAF0926987.1"/>
    </source>
</evidence>
<dbReference type="PANTHER" id="PTHR43840">
    <property type="entry name" value="MITOCHONDRIAL METAL TRANSPORTER 1-RELATED"/>
    <property type="match status" value="1"/>
</dbReference>
<evidence type="ECO:0000256" key="3">
    <source>
        <dbReference type="ARBA" id="ARBA00022448"/>
    </source>
</evidence>
<dbReference type="OrthoDB" id="78296at2759"/>
<evidence type="ECO:0000256" key="4">
    <source>
        <dbReference type="ARBA" id="ARBA00022692"/>
    </source>
</evidence>
<dbReference type="Pfam" id="PF01545">
    <property type="entry name" value="Cation_efflux"/>
    <property type="match status" value="1"/>
</dbReference>
<sequence length="465" mass="51806">MRGVSSSKAITEINIRIKELEEPHILPNTSRKRSSFSSNPPNPARPLRVLAARREALSKNRNNASIPEADVDQGTTTAAAEAPDVSSDYGYLKHIQSFKPLCHPDDKSLPKKVRDFYEDQLELITSIEDILLPKTDESNDHQTDAQRRQNRNIKILTRVTLVVNIILLIIKIIAAVISRSLSVISSVVDSTVDLLTSVILLWTSRKIKNRDAYKYPGGRTRLEPISIVILSVIMCSASVQVIFESGETLEQDIEYFTNKHNGSSTKTLPDIDMSILPIVSMVITIVSKAILFVLCYRINNPTMYALAEDNRNDVVSNIVALACGLIATHARRGDLKQEAIVVDPVGGIVISIYIIIAWILQANRQVRHLTGLSAEPPFLQRITHVVYNYRPDIVTKVDSIQAVHLGTNFFVEVDIGLPGAMPLSEAHDIGAELQTQLEEIDDVERAFVHLDFEFTHMPASEHKKV</sequence>
<feature type="region of interest" description="Disordered" evidence="7">
    <location>
        <begin position="24"/>
        <end position="46"/>
    </location>
</feature>
<evidence type="ECO:0000256" key="5">
    <source>
        <dbReference type="ARBA" id="ARBA00022989"/>
    </source>
</evidence>
<dbReference type="InterPro" id="IPR002524">
    <property type="entry name" value="Cation_efflux"/>
</dbReference>
<dbReference type="NCBIfam" id="TIGR01297">
    <property type="entry name" value="CDF"/>
    <property type="match status" value="1"/>
</dbReference>
<feature type="domain" description="Cation efflux protein transmembrane" evidence="9">
    <location>
        <begin position="159"/>
        <end position="358"/>
    </location>
</feature>
<feature type="transmembrane region" description="Helical" evidence="8">
    <location>
        <begin position="155"/>
        <end position="177"/>
    </location>
</feature>
<dbReference type="AlphaFoldDB" id="A0A814BJI6"/>
<accession>A0A814BJI6</accession>
<dbReference type="GO" id="GO:0016020">
    <property type="term" value="C:membrane"/>
    <property type="evidence" value="ECO:0007669"/>
    <property type="project" value="UniProtKB-SubCell"/>
</dbReference>
<gene>
    <name evidence="11" type="ORF">EDS130_LOCUS11086</name>
</gene>
<dbReference type="SUPFAM" id="SSF160240">
    <property type="entry name" value="Cation efflux protein cytoplasmic domain-like"/>
    <property type="match status" value="1"/>
</dbReference>
<evidence type="ECO:0000259" key="9">
    <source>
        <dbReference type="Pfam" id="PF01545"/>
    </source>
</evidence>
<feature type="transmembrane region" description="Helical" evidence="8">
    <location>
        <begin position="275"/>
        <end position="296"/>
    </location>
</feature>
<dbReference type="FunFam" id="1.20.1510.10:FF:000005">
    <property type="entry name" value="Putative Cation diffusion facilitator 1"/>
    <property type="match status" value="1"/>
</dbReference>
<comment type="caution">
    <text evidence="11">The sequence shown here is derived from an EMBL/GenBank/DDBJ whole genome shotgun (WGS) entry which is preliminary data.</text>
</comment>
<feature type="transmembrane region" description="Helical" evidence="8">
    <location>
        <begin position="183"/>
        <end position="203"/>
    </location>
</feature>
<keyword evidence="5 8" id="KW-1133">Transmembrane helix</keyword>
<evidence type="ECO:0000256" key="7">
    <source>
        <dbReference type="SAM" id="MobiDB-lite"/>
    </source>
</evidence>
<keyword evidence="4 8" id="KW-0812">Transmembrane</keyword>
<dbReference type="InterPro" id="IPR050291">
    <property type="entry name" value="CDF_Transporter"/>
</dbReference>
<proteinExistence type="inferred from homology"/>
<dbReference type="InterPro" id="IPR036837">
    <property type="entry name" value="Cation_efflux_CTD_sf"/>
</dbReference>
<feature type="region of interest" description="Disordered" evidence="7">
    <location>
        <begin position="58"/>
        <end position="79"/>
    </location>
</feature>
<dbReference type="GO" id="GO:0008324">
    <property type="term" value="F:monoatomic cation transmembrane transporter activity"/>
    <property type="evidence" value="ECO:0007669"/>
    <property type="project" value="InterPro"/>
</dbReference>
<comment type="subcellular location">
    <subcellularLocation>
        <location evidence="1">Membrane</location>
        <topology evidence="1">Multi-pass membrane protein</topology>
    </subcellularLocation>
</comment>
<feature type="transmembrane region" description="Helical" evidence="8">
    <location>
        <begin position="224"/>
        <end position="243"/>
    </location>
</feature>
<dbReference type="Gene3D" id="1.20.1510.10">
    <property type="entry name" value="Cation efflux protein transmembrane domain"/>
    <property type="match status" value="1"/>
</dbReference>
<feature type="transmembrane region" description="Helical" evidence="8">
    <location>
        <begin position="340"/>
        <end position="360"/>
    </location>
</feature>
<dbReference type="PANTHER" id="PTHR43840:SF13">
    <property type="entry name" value="CATION EFFLUX PROTEIN CYTOPLASMIC DOMAIN-CONTAINING PROTEIN"/>
    <property type="match status" value="1"/>
</dbReference>
<dbReference type="Proteomes" id="UP000663852">
    <property type="component" value="Unassembled WGS sequence"/>
</dbReference>
<feature type="domain" description="Cation efflux protein cytoplasmic" evidence="10">
    <location>
        <begin position="379"/>
        <end position="451"/>
    </location>
</feature>
<reference evidence="11" key="1">
    <citation type="submission" date="2021-02" db="EMBL/GenBank/DDBJ databases">
        <authorList>
            <person name="Nowell W R."/>
        </authorList>
    </citation>
    <scope>NUCLEOTIDE SEQUENCE</scope>
</reference>
<comment type="similarity">
    <text evidence="2">Belongs to the cation diffusion facilitator (CDF) transporter (TC 2.A.4) family. SLC30A subfamily.</text>
</comment>
<dbReference type="Pfam" id="PF16916">
    <property type="entry name" value="ZT_dimer"/>
    <property type="match status" value="1"/>
</dbReference>
<evidence type="ECO:0008006" key="13">
    <source>
        <dbReference type="Google" id="ProtNLM"/>
    </source>
</evidence>
<organism evidence="11 12">
    <name type="scientific">Adineta ricciae</name>
    <name type="common">Rotifer</name>
    <dbReference type="NCBI Taxonomy" id="249248"/>
    <lineage>
        <taxon>Eukaryota</taxon>
        <taxon>Metazoa</taxon>
        <taxon>Spiralia</taxon>
        <taxon>Gnathifera</taxon>
        <taxon>Rotifera</taxon>
        <taxon>Eurotatoria</taxon>
        <taxon>Bdelloidea</taxon>
        <taxon>Adinetida</taxon>
        <taxon>Adinetidae</taxon>
        <taxon>Adineta</taxon>
    </lineage>
</organism>
<evidence type="ECO:0000259" key="10">
    <source>
        <dbReference type="Pfam" id="PF16916"/>
    </source>
</evidence>
<evidence type="ECO:0000256" key="6">
    <source>
        <dbReference type="ARBA" id="ARBA00023136"/>
    </source>
</evidence>
<dbReference type="Gene3D" id="3.30.70.1350">
    <property type="entry name" value="Cation efflux protein, cytoplasmic domain"/>
    <property type="match status" value="1"/>
</dbReference>
<evidence type="ECO:0000256" key="1">
    <source>
        <dbReference type="ARBA" id="ARBA00004141"/>
    </source>
</evidence>
<dbReference type="InterPro" id="IPR027469">
    <property type="entry name" value="Cation_efflux_TMD_sf"/>
</dbReference>